<comment type="caution">
    <text evidence="4">The sequence shown here is derived from an EMBL/GenBank/DDBJ whole genome shotgun (WGS) entry which is preliminary data.</text>
</comment>
<reference evidence="4 5" key="1">
    <citation type="submission" date="2024-02" db="EMBL/GenBank/DDBJ databases">
        <title>A draft genome for the cacao thread blight pathogen Marasmius crinis-equi.</title>
        <authorList>
            <person name="Cohen S.P."/>
            <person name="Baruah I.K."/>
            <person name="Amoako-Attah I."/>
            <person name="Bukari Y."/>
            <person name="Meinhardt L.W."/>
            <person name="Bailey B.A."/>
        </authorList>
    </citation>
    <scope>NUCLEOTIDE SEQUENCE [LARGE SCALE GENOMIC DNA]</scope>
    <source>
        <strain evidence="4 5">GH-76</strain>
    </source>
</reference>
<sequence>MSRIPSSTRSPAKPTSSTPAKPQSRSSATTPVRPRTKSSIARPSPQKAAAKDDPPPSAPALSIREAIALKRAEAKKTKEKVGGAALDDFSSLEDALPDAPRTSQVEEDAFGRCITPDPLPSVPSEPPLPPSDPSTQTRRGGKRGDNPAWFEAQDLQNLKAWNNDIVEIQHEITLFGSLKVVDFHKNKLTSLPHSFGDLTALTTLDLSHNNLSSLPTNLFSLPELATLNISHNQLTSLSFNAPFASGRKVQTTSGGFFTPTIVRATTTLPRLVSLDASHNRLLAKSIDLAIPAAVQKVDLSYNPLGVDSAAELIAKLSTLTNLKELRLEHADAGDDAFPRDLTTSSSFTRLVLLDVAETKVTEEAIRAAFAGSRKDISFDLTTETPPDGVLRVLVGKKVVREAWELEMERKAKSRSNRTLDSGIEWGSATPAKGKTSSQPSKEIEKEPWEIEAEQGLLTEGAKRRARAQAAAASTTSRTPVSSMPAKEEKKEVLKEAWEIEAEQGLLTEGGRRRARAAAASATNEKKSDSAALGHGVPTSTSRTISLTHPQYYTESVQTLTLPASAPPTKASGHARAFSMAASSSSAPSLLSKSSSSDLAVPFASVPLAEISSQSFAHSLRVLNLCNRRMDKCFTIPASLHRGSALLPQLEELDLENCAFGDFVAVSRIDLDTDKSSSPPRTNEPIIPLLTSLFPRLQTLNLSYNSLTSAILTTEGMTNLILEAPHRKGLRHLRLRGNRIDELDGFQGIAELFKGNRDVPGWKLEELDLRDNNIGKLPAEMGLLPLDVFLVDGNT</sequence>
<evidence type="ECO:0000313" key="4">
    <source>
        <dbReference type="EMBL" id="KAL0578010.1"/>
    </source>
</evidence>
<dbReference type="PANTHER" id="PTHR48051">
    <property type="match status" value="1"/>
</dbReference>
<accession>A0ABR3FRK7</accession>
<dbReference type="EMBL" id="JBAHYK010000123">
    <property type="protein sequence ID" value="KAL0578010.1"/>
    <property type="molecule type" value="Genomic_DNA"/>
</dbReference>
<dbReference type="SUPFAM" id="SSF52058">
    <property type="entry name" value="L domain-like"/>
    <property type="match status" value="1"/>
</dbReference>
<dbReference type="PROSITE" id="PS51450">
    <property type="entry name" value="LRR"/>
    <property type="match status" value="2"/>
</dbReference>
<dbReference type="Proteomes" id="UP001465976">
    <property type="component" value="Unassembled WGS sequence"/>
</dbReference>
<evidence type="ECO:0008006" key="6">
    <source>
        <dbReference type="Google" id="ProtNLM"/>
    </source>
</evidence>
<feature type="region of interest" description="Disordered" evidence="3">
    <location>
        <begin position="112"/>
        <end position="148"/>
    </location>
</feature>
<feature type="compositionally biased region" description="Polar residues" evidence="3">
    <location>
        <begin position="1"/>
        <end position="30"/>
    </location>
</feature>
<dbReference type="InterPro" id="IPR050216">
    <property type="entry name" value="LRR_domain-containing"/>
</dbReference>
<dbReference type="Pfam" id="PF00560">
    <property type="entry name" value="LRR_1"/>
    <property type="match status" value="1"/>
</dbReference>
<gene>
    <name evidence="4" type="ORF">V5O48_003960</name>
</gene>
<dbReference type="InterPro" id="IPR001611">
    <property type="entry name" value="Leu-rich_rpt"/>
</dbReference>
<dbReference type="SMART" id="SM00369">
    <property type="entry name" value="LRR_TYP"/>
    <property type="match status" value="7"/>
</dbReference>
<evidence type="ECO:0000256" key="1">
    <source>
        <dbReference type="ARBA" id="ARBA00022614"/>
    </source>
</evidence>
<keyword evidence="5" id="KW-1185">Reference proteome</keyword>
<dbReference type="InterPro" id="IPR032675">
    <property type="entry name" value="LRR_dom_sf"/>
</dbReference>
<evidence type="ECO:0000256" key="2">
    <source>
        <dbReference type="ARBA" id="ARBA00022737"/>
    </source>
</evidence>
<name>A0ABR3FRK7_9AGAR</name>
<dbReference type="PANTHER" id="PTHR48051:SF1">
    <property type="entry name" value="RAS SUPPRESSOR PROTEIN 1"/>
    <property type="match status" value="1"/>
</dbReference>
<dbReference type="InterPro" id="IPR003591">
    <property type="entry name" value="Leu-rich_rpt_typical-subtyp"/>
</dbReference>
<evidence type="ECO:0000313" key="5">
    <source>
        <dbReference type="Proteomes" id="UP001465976"/>
    </source>
</evidence>
<dbReference type="Pfam" id="PF13855">
    <property type="entry name" value="LRR_8"/>
    <property type="match status" value="1"/>
</dbReference>
<evidence type="ECO:0000256" key="3">
    <source>
        <dbReference type="SAM" id="MobiDB-lite"/>
    </source>
</evidence>
<proteinExistence type="predicted"/>
<dbReference type="SMART" id="SM00364">
    <property type="entry name" value="LRR_BAC"/>
    <property type="match status" value="3"/>
</dbReference>
<protein>
    <recommendedName>
        <fullName evidence="6">L domain-like protein</fullName>
    </recommendedName>
</protein>
<feature type="region of interest" description="Disordered" evidence="3">
    <location>
        <begin position="409"/>
        <end position="489"/>
    </location>
</feature>
<feature type="compositionally biased region" description="Low complexity" evidence="3">
    <location>
        <begin position="467"/>
        <end position="482"/>
    </location>
</feature>
<feature type="region of interest" description="Disordered" evidence="3">
    <location>
        <begin position="508"/>
        <end position="542"/>
    </location>
</feature>
<keyword evidence="2" id="KW-0677">Repeat</keyword>
<dbReference type="PRINTS" id="PR00019">
    <property type="entry name" value="LEURICHRPT"/>
</dbReference>
<dbReference type="Gene3D" id="3.80.10.10">
    <property type="entry name" value="Ribonuclease Inhibitor"/>
    <property type="match status" value="3"/>
</dbReference>
<organism evidence="4 5">
    <name type="scientific">Marasmius crinis-equi</name>
    <dbReference type="NCBI Taxonomy" id="585013"/>
    <lineage>
        <taxon>Eukaryota</taxon>
        <taxon>Fungi</taxon>
        <taxon>Dikarya</taxon>
        <taxon>Basidiomycota</taxon>
        <taxon>Agaricomycotina</taxon>
        <taxon>Agaricomycetes</taxon>
        <taxon>Agaricomycetidae</taxon>
        <taxon>Agaricales</taxon>
        <taxon>Marasmiineae</taxon>
        <taxon>Marasmiaceae</taxon>
        <taxon>Marasmius</taxon>
    </lineage>
</organism>
<feature type="region of interest" description="Disordered" evidence="3">
    <location>
        <begin position="1"/>
        <end position="64"/>
    </location>
</feature>
<feature type="compositionally biased region" description="Pro residues" evidence="3">
    <location>
        <begin position="117"/>
        <end position="132"/>
    </location>
</feature>
<keyword evidence="1" id="KW-0433">Leucine-rich repeat</keyword>